<keyword evidence="10" id="KW-0560">Oxidoreductase</keyword>
<keyword evidence="9 14" id="KW-1133">Transmembrane helix</keyword>
<keyword evidence="4 14" id="KW-0812">Transmembrane</keyword>
<keyword evidence="12 14" id="KW-0472">Membrane</keyword>
<feature type="transmembrane region" description="Helical" evidence="14">
    <location>
        <begin position="138"/>
        <end position="157"/>
    </location>
</feature>
<keyword evidence="13" id="KW-0275">Fatty acid biosynthesis</keyword>
<comment type="subcellular location">
    <subcellularLocation>
        <location evidence="2">Endoplasmic reticulum membrane</location>
        <topology evidence="2">Multi-pass membrane protein</topology>
    </subcellularLocation>
</comment>
<name>A1ZD30_MICM2</name>
<dbReference type="AlphaFoldDB" id="A1ZD30"/>
<evidence type="ECO:0000256" key="3">
    <source>
        <dbReference type="ARBA" id="ARBA00022516"/>
    </source>
</evidence>
<feature type="transmembrane region" description="Helical" evidence="14">
    <location>
        <begin position="27"/>
        <end position="47"/>
    </location>
</feature>
<keyword evidence="8" id="KW-0862">Zinc</keyword>
<comment type="cofactor">
    <cofactor evidence="1">
        <name>Zn(2+)</name>
        <dbReference type="ChEBI" id="CHEBI:29105"/>
    </cofactor>
</comment>
<dbReference type="InterPro" id="IPR014430">
    <property type="entry name" value="Scs7"/>
</dbReference>
<gene>
    <name evidence="16" type="ORF">M23134_05075</name>
</gene>
<dbReference type="EMBL" id="AAWS01000002">
    <property type="protein sequence ID" value="EAY31569.1"/>
    <property type="molecule type" value="Genomic_DNA"/>
</dbReference>
<evidence type="ECO:0000256" key="10">
    <source>
        <dbReference type="ARBA" id="ARBA00023002"/>
    </source>
</evidence>
<keyword evidence="3" id="KW-0444">Lipid biosynthesis</keyword>
<keyword evidence="11" id="KW-0443">Lipid metabolism</keyword>
<organism evidence="16 17">
    <name type="scientific">Microscilla marina ATCC 23134</name>
    <dbReference type="NCBI Taxonomy" id="313606"/>
    <lineage>
        <taxon>Bacteria</taxon>
        <taxon>Pseudomonadati</taxon>
        <taxon>Bacteroidota</taxon>
        <taxon>Cytophagia</taxon>
        <taxon>Cytophagales</taxon>
        <taxon>Microscillaceae</taxon>
        <taxon>Microscilla</taxon>
    </lineage>
</organism>
<comment type="caution">
    <text evidence="16">The sequence shown here is derived from an EMBL/GenBank/DDBJ whole genome shotgun (WGS) entry which is preliminary data.</text>
</comment>
<dbReference type="Proteomes" id="UP000004095">
    <property type="component" value="Unassembled WGS sequence"/>
</dbReference>
<evidence type="ECO:0000256" key="2">
    <source>
        <dbReference type="ARBA" id="ARBA00004477"/>
    </source>
</evidence>
<dbReference type="Pfam" id="PF04116">
    <property type="entry name" value="FA_hydroxylase"/>
    <property type="match status" value="1"/>
</dbReference>
<evidence type="ECO:0000256" key="4">
    <source>
        <dbReference type="ARBA" id="ARBA00022692"/>
    </source>
</evidence>
<evidence type="ECO:0000313" key="17">
    <source>
        <dbReference type="Proteomes" id="UP000004095"/>
    </source>
</evidence>
<proteinExistence type="predicted"/>
<dbReference type="InterPro" id="IPR006694">
    <property type="entry name" value="Fatty_acid_hydroxylase"/>
</dbReference>
<keyword evidence="5" id="KW-0479">Metal-binding</keyword>
<dbReference type="eggNOG" id="COG3000">
    <property type="taxonomic scope" value="Bacteria"/>
</dbReference>
<evidence type="ECO:0000256" key="1">
    <source>
        <dbReference type="ARBA" id="ARBA00001947"/>
    </source>
</evidence>
<evidence type="ECO:0000256" key="6">
    <source>
        <dbReference type="ARBA" id="ARBA00022824"/>
    </source>
</evidence>
<evidence type="ECO:0000313" key="16">
    <source>
        <dbReference type="EMBL" id="EAY31569.1"/>
    </source>
</evidence>
<evidence type="ECO:0000259" key="15">
    <source>
        <dbReference type="Pfam" id="PF04116"/>
    </source>
</evidence>
<sequence>MSHKKGVQKGRIFKNPVLEALSRTSPALTLGGYLPPVFFLIYVYFAYHSERLGIANGIMVFFGGVIFWTFFEYMMHRYVFHWISESAFVKRMHYIMHGYHHDHPRDEERLFMPPWAGWLIIGVLYLSQIFILKGYTYAFLPGMLIGYLCYVFVHYSTHKYKAPRPLKYLWKHHSLHHYKYPDKAFGVSSPLWDIVFGTMPPRQDRKEGDMRGL</sequence>
<accession>A1ZD30</accession>
<dbReference type="PANTHER" id="PTHR12863">
    <property type="entry name" value="FATTY ACID HYDROXYLASE"/>
    <property type="match status" value="1"/>
</dbReference>
<dbReference type="GO" id="GO:0006633">
    <property type="term" value="P:fatty acid biosynthetic process"/>
    <property type="evidence" value="ECO:0007669"/>
    <property type="project" value="UniProtKB-KW"/>
</dbReference>
<dbReference type="PANTHER" id="PTHR12863:SF1">
    <property type="entry name" value="FATTY ACID 2-HYDROXYLASE"/>
    <property type="match status" value="1"/>
</dbReference>
<reference evidence="16 17" key="1">
    <citation type="submission" date="2007-01" db="EMBL/GenBank/DDBJ databases">
        <authorList>
            <person name="Haygood M."/>
            <person name="Podell S."/>
            <person name="Anderson C."/>
            <person name="Hopkinson B."/>
            <person name="Roe K."/>
            <person name="Barbeau K."/>
            <person name="Gaasterland T."/>
            <person name="Ferriera S."/>
            <person name="Johnson J."/>
            <person name="Kravitz S."/>
            <person name="Beeson K."/>
            <person name="Sutton G."/>
            <person name="Rogers Y.-H."/>
            <person name="Friedman R."/>
            <person name="Frazier M."/>
            <person name="Venter J.C."/>
        </authorList>
    </citation>
    <scope>NUCLEOTIDE SEQUENCE [LARGE SCALE GENOMIC DNA]</scope>
    <source>
        <strain evidence="16 17">ATCC 23134</strain>
    </source>
</reference>
<protein>
    <submittedName>
        <fullName evidence="16">Fatty acid hydroxylase family</fullName>
    </submittedName>
</protein>
<evidence type="ECO:0000256" key="5">
    <source>
        <dbReference type="ARBA" id="ARBA00022723"/>
    </source>
</evidence>
<evidence type="ECO:0000256" key="9">
    <source>
        <dbReference type="ARBA" id="ARBA00022989"/>
    </source>
</evidence>
<evidence type="ECO:0000256" key="14">
    <source>
        <dbReference type="SAM" id="Phobius"/>
    </source>
</evidence>
<evidence type="ECO:0000256" key="7">
    <source>
        <dbReference type="ARBA" id="ARBA00022832"/>
    </source>
</evidence>
<keyword evidence="6" id="KW-0256">Endoplasmic reticulum</keyword>
<dbReference type="OrthoDB" id="9784228at2"/>
<evidence type="ECO:0000256" key="11">
    <source>
        <dbReference type="ARBA" id="ARBA00023098"/>
    </source>
</evidence>
<evidence type="ECO:0000256" key="8">
    <source>
        <dbReference type="ARBA" id="ARBA00022833"/>
    </source>
</evidence>
<evidence type="ECO:0000256" key="13">
    <source>
        <dbReference type="ARBA" id="ARBA00023160"/>
    </source>
</evidence>
<dbReference type="GO" id="GO:0080132">
    <property type="term" value="F:fatty acid 2-hydroxylase activity"/>
    <property type="evidence" value="ECO:0007669"/>
    <property type="project" value="InterPro"/>
</dbReference>
<feature type="transmembrane region" description="Helical" evidence="14">
    <location>
        <begin position="53"/>
        <end position="71"/>
    </location>
</feature>
<keyword evidence="7" id="KW-0276">Fatty acid metabolism</keyword>
<dbReference type="GO" id="GO:0005506">
    <property type="term" value="F:iron ion binding"/>
    <property type="evidence" value="ECO:0007669"/>
    <property type="project" value="InterPro"/>
</dbReference>
<dbReference type="GO" id="GO:0016020">
    <property type="term" value="C:membrane"/>
    <property type="evidence" value="ECO:0007669"/>
    <property type="project" value="InterPro"/>
</dbReference>
<evidence type="ECO:0000256" key="12">
    <source>
        <dbReference type="ARBA" id="ARBA00023136"/>
    </source>
</evidence>
<feature type="transmembrane region" description="Helical" evidence="14">
    <location>
        <begin position="115"/>
        <end position="132"/>
    </location>
</feature>
<dbReference type="RefSeq" id="WP_002693278.1">
    <property type="nucleotide sequence ID" value="NZ_AAWS01000002.1"/>
</dbReference>
<keyword evidence="17" id="KW-1185">Reference proteome</keyword>
<feature type="domain" description="Fatty acid hydroxylase" evidence="15">
    <location>
        <begin position="63"/>
        <end position="198"/>
    </location>
</feature>